<gene>
    <name evidence="1" type="ORF">SCHIN_v1c06090</name>
</gene>
<accession>A0A5B9Y528</accession>
<sequence>MDKLNENNETLDILDRSELYKANRNNKISDTDAQKFVDKIFENYFLDNDNINFLQMNGFNFFVFNDNELCFCLSAKKYSECCKANLKKEVNENYIPYESSLTNKKTYLSYMEYSNALFEKHYKVLSKLEACNWPECKSSSVENKLYNIDFSKKNFLTTNTINPMDNNYKMGEVFFKPATNKNFKFFGLCKEHNEMIDSIVISKTSSDDELLKLHFKPILYKAFLLKVQLEMLKEEFRNNFNSIKEEGFKSLFIYRLRKVSNQTSSLLNLLNDYKKNVLKNESYEIIRMLLPSSETIKVYDLIYPQICPDDFRLVNSVNNVFVQENAATLIVVNDKSNSYISFVYDTKNKALNEFFKQYLKIIKNKAKSEAAFVSNCSLLFADNVLFNEDFFKKITDEDKALFSALNKFRYENPNMGQEYLKMKFFAGFNKGNNFF</sequence>
<dbReference type="AlphaFoldDB" id="A0A5B9Y528"/>
<dbReference type="EMBL" id="CP043026">
    <property type="protein sequence ID" value="QEH61806.1"/>
    <property type="molecule type" value="Genomic_DNA"/>
</dbReference>
<organism evidence="1 2">
    <name type="scientific">Spiroplasma chinense</name>
    <dbReference type="NCBI Taxonomy" id="216932"/>
    <lineage>
        <taxon>Bacteria</taxon>
        <taxon>Bacillati</taxon>
        <taxon>Mycoplasmatota</taxon>
        <taxon>Mollicutes</taxon>
        <taxon>Entomoplasmatales</taxon>
        <taxon>Spiroplasmataceae</taxon>
        <taxon>Spiroplasma</taxon>
    </lineage>
</organism>
<dbReference type="Proteomes" id="UP000323144">
    <property type="component" value="Chromosome"/>
</dbReference>
<protein>
    <submittedName>
        <fullName evidence="1">Uncharacterized protein</fullName>
    </submittedName>
</protein>
<evidence type="ECO:0000313" key="2">
    <source>
        <dbReference type="Proteomes" id="UP000323144"/>
    </source>
</evidence>
<proteinExistence type="predicted"/>
<dbReference type="InterPro" id="IPR004027">
    <property type="entry name" value="SEC_C_motif"/>
</dbReference>
<name>A0A5B9Y528_9MOLU</name>
<dbReference type="RefSeq" id="WP_166508191.1">
    <property type="nucleotide sequence ID" value="NZ_CP043026.1"/>
</dbReference>
<keyword evidence="2" id="KW-1185">Reference proteome</keyword>
<reference evidence="1 2" key="1">
    <citation type="submission" date="2019-08" db="EMBL/GenBank/DDBJ databases">
        <title>Complete genome sequence of Spiroplasma chinense CCH (DSM 19755).</title>
        <authorList>
            <person name="Shen H.-Y."/>
            <person name="Lin Y.-C."/>
            <person name="Chou L."/>
            <person name="Kuo C.-H."/>
        </authorList>
    </citation>
    <scope>NUCLEOTIDE SEQUENCE [LARGE SCALE GENOMIC DNA]</scope>
    <source>
        <strain evidence="1 2">CCH</strain>
    </source>
</reference>
<evidence type="ECO:0000313" key="1">
    <source>
        <dbReference type="EMBL" id="QEH61806.1"/>
    </source>
</evidence>
<dbReference type="KEGG" id="schi:SCHIN_v1c06090"/>
<dbReference type="Pfam" id="PF02810">
    <property type="entry name" value="SEC-C"/>
    <property type="match status" value="1"/>
</dbReference>